<dbReference type="Proteomes" id="UP000799537">
    <property type="component" value="Unassembled WGS sequence"/>
</dbReference>
<dbReference type="InterPro" id="IPR008906">
    <property type="entry name" value="HATC_C_dom"/>
</dbReference>
<protein>
    <recommendedName>
        <fullName evidence="2">HAT C-terminal dimerisation domain-containing protein</fullName>
    </recommendedName>
</protein>
<dbReference type="InterPro" id="IPR012337">
    <property type="entry name" value="RNaseH-like_sf"/>
</dbReference>
<dbReference type="OrthoDB" id="2409584at2759"/>
<dbReference type="EMBL" id="ML993645">
    <property type="protein sequence ID" value="KAF2158946.1"/>
    <property type="molecule type" value="Genomic_DNA"/>
</dbReference>
<dbReference type="RefSeq" id="XP_033659835.1">
    <property type="nucleotide sequence ID" value="XM_033814676.1"/>
</dbReference>
<gene>
    <name evidence="3" type="ORF">M409DRAFT_61216</name>
</gene>
<proteinExistence type="predicted"/>
<name>A0A6A6BZS3_ZASCE</name>
<evidence type="ECO:0000259" key="2">
    <source>
        <dbReference type="Pfam" id="PF05699"/>
    </source>
</evidence>
<dbReference type="Pfam" id="PF05699">
    <property type="entry name" value="Dimer_Tnp_hAT"/>
    <property type="match status" value="1"/>
</dbReference>
<feature type="region of interest" description="Disordered" evidence="1">
    <location>
        <begin position="1"/>
        <end position="39"/>
    </location>
</feature>
<accession>A0A6A6BZS3</accession>
<evidence type="ECO:0000313" key="4">
    <source>
        <dbReference type="Proteomes" id="UP000799537"/>
    </source>
</evidence>
<feature type="domain" description="HAT C-terminal dimerisation" evidence="2">
    <location>
        <begin position="369"/>
        <end position="432"/>
    </location>
</feature>
<evidence type="ECO:0000256" key="1">
    <source>
        <dbReference type="SAM" id="MobiDB-lite"/>
    </source>
</evidence>
<dbReference type="AlphaFoldDB" id="A0A6A6BZS3"/>
<dbReference type="SUPFAM" id="SSF53098">
    <property type="entry name" value="Ribonuclease H-like"/>
    <property type="match status" value="1"/>
</dbReference>
<dbReference type="GeneID" id="54567948"/>
<keyword evidence="4" id="KW-1185">Reference proteome</keyword>
<reference evidence="3" key="1">
    <citation type="journal article" date="2020" name="Stud. Mycol.">
        <title>101 Dothideomycetes genomes: a test case for predicting lifestyles and emergence of pathogens.</title>
        <authorList>
            <person name="Haridas S."/>
            <person name="Albert R."/>
            <person name="Binder M."/>
            <person name="Bloem J."/>
            <person name="Labutti K."/>
            <person name="Salamov A."/>
            <person name="Andreopoulos B."/>
            <person name="Baker S."/>
            <person name="Barry K."/>
            <person name="Bills G."/>
            <person name="Bluhm B."/>
            <person name="Cannon C."/>
            <person name="Castanera R."/>
            <person name="Culley D."/>
            <person name="Daum C."/>
            <person name="Ezra D."/>
            <person name="Gonzalez J."/>
            <person name="Henrissat B."/>
            <person name="Kuo A."/>
            <person name="Liang C."/>
            <person name="Lipzen A."/>
            <person name="Lutzoni F."/>
            <person name="Magnuson J."/>
            <person name="Mondo S."/>
            <person name="Nolan M."/>
            <person name="Ohm R."/>
            <person name="Pangilinan J."/>
            <person name="Park H.-J."/>
            <person name="Ramirez L."/>
            <person name="Alfaro M."/>
            <person name="Sun H."/>
            <person name="Tritt A."/>
            <person name="Yoshinaga Y."/>
            <person name="Zwiers L.-H."/>
            <person name="Turgeon B."/>
            <person name="Goodwin S."/>
            <person name="Spatafora J."/>
            <person name="Crous P."/>
            <person name="Grigoriev I."/>
        </authorList>
    </citation>
    <scope>NUCLEOTIDE SEQUENCE</scope>
    <source>
        <strain evidence="3">ATCC 36951</strain>
    </source>
</reference>
<sequence length="484" mass="54633">MAPPHCSKGTTPSLTRATARLDKRRRTTHRDDQKIRRQKHARACYRESSSYERFVHRMLLQVDSHCRESSELPTEESLASSDLYGVYEDTLEESGELFGLDERFTSINVGVEHTKTLEGEHVQSYTIHDTKARTICIQSNTLGFLEPIIVTRSKILAQRATTIASDDPSLLNSFIIDSSRTNKYLGRSLTLPLYLFTGWGEKYRLVLSVNDLKRSIHNLPDAHTLQAIAADETFWDDLGLLSAALEPIEKAIRRVELNERGLRHTISEWEAIYNALTSLSKARAEDVDLVDLPDIVKRVCRDRFRVSPATIAAYMLDPANITTVVPLMAGDTPLRSLVLISEQTSQNANVVLKEFESLRSCRYSNTKTKPIWDHEGDPLSFYNNISGAYPALAKVAKRLFATPCTSMPAERSISMTNSLVNAARNGLDFHKRDVQQSVFNNDRMLRGAKLWGRANDDVEVNKEQRLLEDDVITAVCYLKNTSGR</sequence>
<organism evidence="3 4">
    <name type="scientific">Zasmidium cellare ATCC 36951</name>
    <dbReference type="NCBI Taxonomy" id="1080233"/>
    <lineage>
        <taxon>Eukaryota</taxon>
        <taxon>Fungi</taxon>
        <taxon>Dikarya</taxon>
        <taxon>Ascomycota</taxon>
        <taxon>Pezizomycotina</taxon>
        <taxon>Dothideomycetes</taxon>
        <taxon>Dothideomycetidae</taxon>
        <taxon>Mycosphaerellales</taxon>
        <taxon>Mycosphaerellaceae</taxon>
        <taxon>Zasmidium</taxon>
    </lineage>
</organism>
<dbReference type="GO" id="GO:0046983">
    <property type="term" value="F:protein dimerization activity"/>
    <property type="evidence" value="ECO:0007669"/>
    <property type="project" value="InterPro"/>
</dbReference>
<evidence type="ECO:0000313" key="3">
    <source>
        <dbReference type="EMBL" id="KAF2158946.1"/>
    </source>
</evidence>